<gene>
    <name evidence="2" type="primary">LOC142167237</name>
</gene>
<reference evidence="1" key="1">
    <citation type="journal article" date="2014" name="Nat. Commun.">
        <title>The tobacco genome sequence and its comparison with those of tomato and potato.</title>
        <authorList>
            <person name="Sierro N."/>
            <person name="Battey J.N."/>
            <person name="Ouadi S."/>
            <person name="Bakaher N."/>
            <person name="Bovet L."/>
            <person name="Willig A."/>
            <person name="Goepfert S."/>
            <person name="Peitsch M.C."/>
            <person name="Ivanov N.V."/>
        </authorList>
    </citation>
    <scope>NUCLEOTIDE SEQUENCE [LARGE SCALE GENOMIC DNA]</scope>
</reference>
<keyword evidence="1" id="KW-1185">Reference proteome</keyword>
<name>A0AC58SET6_TOBAC</name>
<protein>
    <submittedName>
        <fullName evidence="2">Uncharacterized protein LOC142167237</fullName>
    </submittedName>
</protein>
<accession>A0AC58SET6</accession>
<evidence type="ECO:0000313" key="1">
    <source>
        <dbReference type="Proteomes" id="UP000790787"/>
    </source>
</evidence>
<proteinExistence type="predicted"/>
<dbReference type="RefSeq" id="XP_075083496.1">
    <property type="nucleotide sequence ID" value="XM_075227395.1"/>
</dbReference>
<organism evidence="1 2">
    <name type="scientific">Nicotiana tabacum</name>
    <name type="common">Common tobacco</name>
    <dbReference type="NCBI Taxonomy" id="4097"/>
    <lineage>
        <taxon>Eukaryota</taxon>
        <taxon>Viridiplantae</taxon>
        <taxon>Streptophyta</taxon>
        <taxon>Embryophyta</taxon>
        <taxon>Tracheophyta</taxon>
        <taxon>Spermatophyta</taxon>
        <taxon>Magnoliopsida</taxon>
        <taxon>eudicotyledons</taxon>
        <taxon>Gunneridae</taxon>
        <taxon>Pentapetalae</taxon>
        <taxon>asterids</taxon>
        <taxon>lamiids</taxon>
        <taxon>Solanales</taxon>
        <taxon>Solanaceae</taxon>
        <taxon>Nicotianoideae</taxon>
        <taxon>Nicotianeae</taxon>
        <taxon>Nicotiana</taxon>
    </lineage>
</organism>
<dbReference type="Proteomes" id="UP000790787">
    <property type="component" value="Chromosome 12"/>
</dbReference>
<evidence type="ECO:0000313" key="2">
    <source>
        <dbReference type="RefSeq" id="XP_075083496.1"/>
    </source>
</evidence>
<reference evidence="2" key="2">
    <citation type="submission" date="2025-08" db="UniProtKB">
        <authorList>
            <consortium name="RefSeq"/>
        </authorList>
    </citation>
    <scope>IDENTIFICATION</scope>
    <source>
        <tissue evidence="2">Leaf</tissue>
    </source>
</reference>
<sequence>MDDGTLRYQGRLCVPNVDGLQERIMTEAHTSRYFVHSGSTKMYHDLKEVYWWNDMKRNVADFVARCPNCQQVKTDGQVEQTIQTLEDMLRACVIDFKSSWDDHLPVIEFTYNNSYHASIQMAPFEALYGRRCRSPIRWFEIVEADLIGPDLVHQAMKKVKIIKERLKTAQSRQKSYSDVRRRDLEFQEDDWVFLKVFPMKGVMQFGKKGKLSPRYIGPYKIIQRIIGDPTLIVPVETIEVNETLTYEEIPVSIIDRQVRKLRNKEITSVKVLWRNQHVAEATWEAEEEMKKMYPYLLKETYTPESEVGARGGTGISVGGTVAPFIDVKSAFLNGYQEEGVFVKQPPSFESKECHDHMYKLDNALYWLNQAPRAWY</sequence>